<dbReference type="InterPro" id="IPR006913">
    <property type="entry name" value="CENP-V/GFA"/>
</dbReference>
<dbReference type="Proteomes" id="UP001294412">
    <property type="component" value="Unassembled WGS sequence"/>
</dbReference>
<accession>A0ABU5I8B2</accession>
<evidence type="ECO:0000313" key="8">
    <source>
        <dbReference type="Proteomes" id="UP001294412"/>
    </source>
</evidence>
<dbReference type="EMBL" id="JAXLPB010000005">
    <property type="protein sequence ID" value="MDY8110481.1"/>
    <property type="molecule type" value="Genomic_DNA"/>
</dbReference>
<evidence type="ECO:0000313" key="7">
    <source>
        <dbReference type="EMBL" id="MDY8110481.1"/>
    </source>
</evidence>
<keyword evidence="4" id="KW-0456">Lyase</keyword>
<proteinExistence type="inferred from homology"/>
<name>A0ABU5I8B2_9HYPH</name>
<keyword evidence="2" id="KW-0479">Metal-binding</keyword>
<feature type="region of interest" description="Disordered" evidence="5">
    <location>
        <begin position="142"/>
        <end position="163"/>
    </location>
</feature>
<comment type="similarity">
    <text evidence="1">Belongs to the Gfa family.</text>
</comment>
<protein>
    <submittedName>
        <fullName evidence="7">GFA family protein</fullName>
    </submittedName>
</protein>
<dbReference type="PANTHER" id="PTHR33337:SF40">
    <property type="entry name" value="CENP-V_GFA DOMAIN-CONTAINING PROTEIN-RELATED"/>
    <property type="match status" value="1"/>
</dbReference>
<dbReference type="Pfam" id="PF04828">
    <property type="entry name" value="GFA"/>
    <property type="match status" value="1"/>
</dbReference>
<reference evidence="7 8" key="1">
    <citation type="submission" date="2023-12" db="EMBL/GenBank/DDBJ databases">
        <title>Description of Novel Strain Fulvimarina sp. 2208YS6-2-32 isolated from Uroteuthis (Photololigo) edulis.</title>
        <authorList>
            <person name="Park J.-S."/>
        </authorList>
    </citation>
    <scope>NUCLEOTIDE SEQUENCE [LARGE SCALE GENOMIC DNA]</scope>
    <source>
        <strain evidence="7 8">2208YS6-2-32</strain>
    </source>
</reference>
<keyword evidence="3" id="KW-0862">Zinc</keyword>
<evidence type="ECO:0000256" key="5">
    <source>
        <dbReference type="SAM" id="MobiDB-lite"/>
    </source>
</evidence>
<evidence type="ECO:0000259" key="6">
    <source>
        <dbReference type="PROSITE" id="PS51891"/>
    </source>
</evidence>
<evidence type="ECO:0000256" key="3">
    <source>
        <dbReference type="ARBA" id="ARBA00022833"/>
    </source>
</evidence>
<dbReference type="PANTHER" id="PTHR33337">
    <property type="entry name" value="GFA DOMAIN-CONTAINING PROTEIN"/>
    <property type="match status" value="1"/>
</dbReference>
<feature type="compositionally biased region" description="Basic and acidic residues" evidence="5">
    <location>
        <begin position="143"/>
        <end position="163"/>
    </location>
</feature>
<comment type="caution">
    <text evidence="7">The sequence shown here is derived from an EMBL/GenBank/DDBJ whole genome shotgun (WGS) entry which is preliminary data.</text>
</comment>
<dbReference type="InterPro" id="IPR011057">
    <property type="entry name" value="Mss4-like_sf"/>
</dbReference>
<evidence type="ECO:0000256" key="4">
    <source>
        <dbReference type="ARBA" id="ARBA00023239"/>
    </source>
</evidence>
<dbReference type="RefSeq" id="WP_322188109.1">
    <property type="nucleotide sequence ID" value="NZ_JAXLPB010000005.1"/>
</dbReference>
<evidence type="ECO:0000256" key="1">
    <source>
        <dbReference type="ARBA" id="ARBA00005495"/>
    </source>
</evidence>
<evidence type="ECO:0000256" key="2">
    <source>
        <dbReference type="ARBA" id="ARBA00022723"/>
    </source>
</evidence>
<keyword evidence="8" id="KW-1185">Reference proteome</keyword>
<organism evidence="7 8">
    <name type="scientific">Fulvimarina uroteuthidis</name>
    <dbReference type="NCBI Taxonomy" id="3098149"/>
    <lineage>
        <taxon>Bacteria</taxon>
        <taxon>Pseudomonadati</taxon>
        <taxon>Pseudomonadota</taxon>
        <taxon>Alphaproteobacteria</taxon>
        <taxon>Hyphomicrobiales</taxon>
        <taxon>Aurantimonadaceae</taxon>
        <taxon>Fulvimarina</taxon>
    </lineage>
</organism>
<sequence length="163" mass="17722">MTATGGCQCGAVRFVCKPDLSSAHICHCRMCQKAVGNLFAALVGIEPDSLVWTKAEPKRFRSSNHASRGFCPECGTPLLYEAPDGQCLTIGAFDRPQDLRPLRQHGIEADLGFMDDPGGMEATTTIEDGDVQAFLNDIVSYQHPDEPGADEDGRRLRGSHERS</sequence>
<dbReference type="PROSITE" id="PS51891">
    <property type="entry name" value="CENP_V_GFA"/>
    <property type="match status" value="1"/>
</dbReference>
<dbReference type="SUPFAM" id="SSF51316">
    <property type="entry name" value="Mss4-like"/>
    <property type="match status" value="1"/>
</dbReference>
<feature type="domain" description="CENP-V/GFA" evidence="6">
    <location>
        <begin position="3"/>
        <end position="108"/>
    </location>
</feature>
<gene>
    <name evidence="7" type="ORF">U0C82_15165</name>
</gene>
<dbReference type="Gene3D" id="3.90.1590.10">
    <property type="entry name" value="glutathione-dependent formaldehyde- activating enzyme (gfa)"/>
    <property type="match status" value="1"/>
</dbReference>